<evidence type="ECO:0000256" key="1">
    <source>
        <dbReference type="SAM" id="SignalP"/>
    </source>
</evidence>
<dbReference type="HOGENOM" id="CLU_103919_0_0_1"/>
<name>T1GA04_MEGSC</name>
<dbReference type="EnsemblMetazoa" id="MESCA000047-RA">
    <property type="protein sequence ID" value="MESCA000047-PA"/>
    <property type="gene ID" value="MESCA000047"/>
</dbReference>
<proteinExistence type="predicted"/>
<accession>T1GA04</accession>
<organism evidence="2 3">
    <name type="scientific">Megaselia scalaris</name>
    <name type="common">Humpbacked fly</name>
    <name type="synonym">Phora scalaris</name>
    <dbReference type="NCBI Taxonomy" id="36166"/>
    <lineage>
        <taxon>Eukaryota</taxon>
        <taxon>Metazoa</taxon>
        <taxon>Ecdysozoa</taxon>
        <taxon>Arthropoda</taxon>
        <taxon>Hexapoda</taxon>
        <taxon>Insecta</taxon>
        <taxon>Pterygota</taxon>
        <taxon>Neoptera</taxon>
        <taxon>Endopterygota</taxon>
        <taxon>Diptera</taxon>
        <taxon>Brachycera</taxon>
        <taxon>Muscomorpha</taxon>
        <taxon>Platypezoidea</taxon>
        <taxon>Phoridae</taxon>
        <taxon>Megaseliini</taxon>
        <taxon>Megaselia</taxon>
    </lineage>
</organism>
<dbReference type="EMBL" id="CAQQ02390992">
    <property type="status" value="NOT_ANNOTATED_CDS"/>
    <property type="molecule type" value="Genomic_DNA"/>
</dbReference>
<keyword evidence="1" id="KW-0732">Signal</keyword>
<sequence>MNSLAIFCVLGLFGGLTLASPSSRLPNNLFYIVNLTIAENDAKIDYYSVQVNLTENIFERFTQSLLYKNQLISRTLFLDERNLTNAVFLNFTNTNCIIENDKLPELAAVQGSISGCVNNATKNGSFMFTSVKNNLKQAREENYNIRNTIDTCVTSYTSGYNLTDCVNDT</sequence>
<keyword evidence="3" id="KW-1185">Reference proteome</keyword>
<reference evidence="2" key="2">
    <citation type="submission" date="2015-06" db="UniProtKB">
        <authorList>
            <consortium name="EnsemblMetazoa"/>
        </authorList>
    </citation>
    <scope>IDENTIFICATION</scope>
</reference>
<feature type="chain" id="PRO_5004576752" description="Protein TsetseEP domain-containing protein" evidence="1">
    <location>
        <begin position="20"/>
        <end position="169"/>
    </location>
</feature>
<evidence type="ECO:0008006" key="4">
    <source>
        <dbReference type="Google" id="ProtNLM"/>
    </source>
</evidence>
<evidence type="ECO:0000313" key="2">
    <source>
        <dbReference type="EnsemblMetazoa" id="MESCA000047-PA"/>
    </source>
</evidence>
<reference evidence="3" key="1">
    <citation type="submission" date="2013-02" db="EMBL/GenBank/DDBJ databases">
        <authorList>
            <person name="Hughes D."/>
        </authorList>
    </citation>
    <scope>NUCLEOTIDE SEQUENCE</scope>
    <source>
        <strain>Durham</strain>
        <strain evidence="3">NC isolate 2 -- Noor lab</strain>
    </source>
</reference>
<feature type="signal peptide" evidence="1">
    <location>
        <begin position="1"/>
        <end position="19"/>
    </location>
</feature>
<dbReference type="AlphaFoldDB" id="T1GA04"/>
<evidence type="ECO:0000313" key="3">
    <source>
        <dbReference type="Proteomes" id="UP000015102"/>
    </source>
</evidence>
<protein>
    <recommendedName>
        <fullName evidence="4">Protein TsetseEP domain-containing protein</fullName>
    </recommendedName>
</protein>
<dbReference type="Proteomes" id="UP000015102">
    <property type="component" value="Unassembled WGS sequence"/>
</dbReference>